<evidence type="ECO:0000313" key="3">
    <source>
        <dbReference type="Proteomes" id="UP001470230"/>
    </source>
</evidence>
<gene>
    <name evidence="2" type="ORF">M9Y10_001706</name>
</gene>
<dbReference type="InterPro" id="IPR016181">
    <property type="entry name" value="Acyl_CoA_acyltransferase"/>
</dbReference>
<dbReference type="PROSITE" id="PS51186">
    <property type="entry name" value="GNAT"/>
    <property type="match status" value="1"/>
</dbReference>
<protein>
    <recommendedName>
        <fullName evidence="1">N-acetyltransferase domain-containing protein</fullName>
    </recommendedName>
</protein>
<dbReference type="InterPro" id="IPR000182">
    <property type="entry name" value="GNAT_dom"/>
</dbReference>
<reference evidence="2 3" key="1">
    <citation type="submission" date="2024-04" db="EMBL/GenBank/DDBJ databases">
        <title>Tritrichomonas musculus Genome.</title>
        <authorList>
            <person name="Alves-Ferreira E."/>
            <person name="Grigg M."/>
            <person name="Lorenzi H."/>
            <person name="Galac M."/>
        </authorList>
    </citation>
    <scope>NUCLEOTIDE SEQUENCE [LARGE SCALE GENOMIC DNA]</scope>
    <source>
        <strain evidence="2 3">EAF2021</strain>
    </source>
</reference>
<proteinExistence type="predicted"/>
<sequence length="170" mass="19560">MIIRLATNDDLNSLMSIFDHARKFMQENGNPNQWINGYPSSQLILNEIKNHHCYVCQNENGEILGTFCFIPGEDPTYAHIENGSWLNNDPYYVVHRLATSGKQKGIADICFKWCFEQCDNIRVDTHQDNRVMQHVLEKQGFTRCGIIYTDNGTPRISYQKTISKVDHSGC</sequence>
<accession>A0ABR2LAR3</accession>
<dbReference type="Pfam" id="PF00583">
    <property type="entry name" value="Acetyltransf_1"/>
    <property type="match status" value="1"/>
</dbReference>
<evidence type="ECO:0000259" key="1">
    <source>
        <dbReference type="PROSITE" id="PS51186"/>
    </source>
</evidence>
<evidence type="ECO:0000313" key="2">
    <source>
        <dbReference type="EMBL" id="KAK8899390.1"/>
    </source>
</evidence>
<comment type="caution">
    <text evidence="2">The sequence shown here is derived from an EMBL/GenBank/DDBJ whole genome shotgun (WGS) entry which is preliminary data.</text>
</comment>
<name>A0ABR2LAR3_9EUKA</name>
<keyword evidence="3" id="KW-1185">Reference proteome</keyword>
<dbReference type="EMBL" id="JAPFFF010000001">
    <property type="protein sequence ID" value="KAK8899390.1"/>
    <property type="molecule type" value="Genomic_DNA"/>
</dbReference>
<organism evidence="2 3">
    <name type="scientific">Tritrichomonas musculus</name>
    <dbReference type="NCBI Taxonomy" id="1915356"/>
    <lineage>
        <taxon>Eukaryota</taxon>
        <taxon>Metamonada</taxon>
        <taxon>Parabasalia</taxon>
        <taxon>Tritrichomonadida</taxon>
        <taxon>Tritrichomonadidae</taxon>
        <taxon>Tritrichomonas</taxon>
    </lineage>
</organism>
<dbReference type="Proteomes" id="UP001470230">
    <property type="component" value="Unassembled WGS sequence"/>
</dbReference>
<feature type="domain" description="N-acetyltransferase" evidence="1">
    <location>
        <begin position="1"/>
        <end position="163"/>
    </location>
</feature>
<dbReference type="Gene3D" id="3.40.630.30">
    <property type="match status" value="1"/>
</dbReference>
<dbReference type="SUPFAM" id="SSF55729">
    <property type="entry name" value="Acyl-CoA N-acyltransferases (Nat)"/>
    <property type="match status" value="1"/>
</dbReference>